<organism evidence="1 2">
    <name type="scientific">Mythimna loreyi</name>
    <dbReference type="NCBI Taxonomy" id="667449"/>
    <lineage>
        <taxon>Eukaryota</taxon>
        <taxon>Metazoa</taxon>
        <taxon>Ecdysozoa</taxon>
        <taxon>Arthropoda</taxon>
        <taxon>Hexapoda</taxon>
        <taxon>Insecta</taxon>
        <taxon>Pterygota</taxon>
        <taxon>Neoptera</taxon>
        <taxon>Endopterygota</taxon>
        <taxon>Lepidoptera</taxon>
        <taxon>Glossata</taxon>
        <taxon>Ditrysia</taxon>
        <taxon>Noctuoidea</taxon>
        <taxon>Noctuidae</taxon>
        <taxon>Noctuinae</taxon>
        <taxon>Hadenini</taxon>
        <taxon>Mythimna</taxon>
    </lineage>
</organism>
<comment type="caution">
    <text evidence="1">The sequence shown here is derived from an EMBL/GenBank/DDBJ whole genome shotgun (WGS) entry which is preliminary data.</text>
</comment>
<dbReference type="EMBL" id="CM056794">
    <property type="protein sequence ID" value="KAJ8717136.1"/>
    <property type="molecule type" value="Genomic_DNA"/>
</dbReference>
<name>A0ACC2QHA1_9NEOP</name>
<dbReference type="Proteomes" id="UP001231649">
    <property type="component" value="Chromosome 18"/>
</dbReference>
<evidence type="ECO:0000313" key="1">
    <source>
        <dbReference type="EMBL" id="KAJ8717136.1"/>
    </source>
</evidence>
<evidence type="ECO:0000313" key="2">
    <source>
        <dbReference type="Proteomes" id="UP001231649"/>
    </source>
</evidence>
<reference evidence="1" key="1">
    <citation type="submission" date="2023-03" db="EMBL/GenBank/DDBJ databases">
        <title>Chromosome-level genomes of two armyworms, Mythimna separata and Mythimna loreyi, provide insights into the biosynthesis and reception of sex pheromones.</title>
        <authorList>
            <person name="Zhao H."/>
        </authorList>
    </citation>
    <scope>NUCLEOTIDE SEQUENCE</scope>
    <source>
        <strain evidence="1">BeijingLab</strain>
    </source>
</reference>
<protein>
    <submittedName>
        <fullName evidence="1">Uncharacterized protein</fullName>
    </submittedName>
</protein>
<accession>A0ACC2QHA1</accession>
<gene>
    <name evidence="1" type="ORF">PYW08_005535</name>
</gene>
<proteinExistence type="predicted"/>
<sequence>MSQEPLQIIPPEKWGELQSAFKKDWPRGAPAHSVLAMQKLWVNRGIDYEFKVYCPFGDVQNGMVAVNEKNACYEVIIQCPNDNVENLYNALRETKIIDWKKSPLIPYAPSHIIKLIKTLLEDKNISEAVEIELILPAATFILETKIPYDDVKLPTGITFELLTKKYVDIVDTTWPLRYPSSSTYFELLINNKCGYGLFQNNALICWLFVNESGDLTHLYTVKEHRQKGYAELLLKLVCNVLIEDGLMVTSYCLKDNYSAMKLHNKVGFTEIGDVDWCHLKSIIH</sequence>
<keyword evidence="2" id="KW-1185">Reference proteome</keyword>